<feature type="transmembrane region" description="Helical" evidence="6">
    <location>
        <begin position="119"/>
        <end position="137"/>
    </location>
</feature>
<feature type="transmembrane region" description="Helical" evidence="6">
    <location>
        <begin position="80"/>
        <end position="98"/>
    </location>
</feature>
<dbReference type="OrthoDB" id="9780716at2"/>
<protein>
    <submittedName>
        <fullName evidence="7">Putative permease</fullName>
    </submittedName>
</protein>
<reference evidence="7 8" key="1">
    <citation type="submission" date="2013-05" db="EMBL/GenBank/DDBJ databases">
        <title>Draft genome sequence of Rubidibacter lacunae KORDI 51-2.</title>
        <authorList>
            <person name="Choi D.H."/>
            <person name="Noh J.H."/>
            <person name="Kwon K.-K."/>
            <person name="Lee J.-H."/>
            <person name="Ryu J.-Y."/>
        </authorList>
    </citation>
    <scope>NUCLEOTIDE SEQUENCE [LARGE SCALE GENOMIC DNA]</scope>
    <source>
        <strain evidence="7 8">KORDI 51-2</strain>
    </source>
</reference>
<evidence type="ECO:0000256" key="3">
    <source>
        <dbReference type="ARBA" id="ARBA00022692"/>
    </source>
</evidence>
<keyword evidence="8" id="KW-1185">Reference proteome</keyword>
<evidence type="ECO:0000256" key="6">
    <source>
        <dbReference type="SAM" id="Phobius"/>
    </source>
</evidence>
<feature type="transmembrane region" description="Helical" evidence="6">
    <location>
        <begin position="311"/>
        <end position="328"/>
    </location>
</feature>
<name>U5DPH9_9CHRO</name>
<evidence type="ECO:0000313" key="7">
    <source>
        <dbReference type="EMBL" id="ERN42509.1"/>
    </source>
</evidence>
<keyword evidence="2" id="KW-1003">Cell membrane</keyword>
<dbReference type="PANTHER" id="PTHR33529">
    <property type="entry name" value="SLR0882 PROTEIN-RELATED"/>
    <property type="match status" value="1"/>
</dbReference>
<dbReference type="Pfam" id="PF03739">
    <property type="entry name" value="LptF_LptG"/>
    <property type="match status" value="1"/>
</dbReference>
<organism evidence="7 8">
    <name type="scientific">Rubidibacter lacunae KORDI 51-2</name>
    <dbReference type="NCBI Taxonomy" id="582515"/>
    <lineage>
        <taxon>Bacteria</taxon>
        <taxon>Bacillati</taxon>
        <taxon>Cyanobacteriota</taxon>
        <taxon>Cyanophyceae</taxon>
        <taxon>Oscillatoriophycideae</taxon>
        <taxon>Chroococcales</taxon>
        <taxon>Aphanothecaceae</taxon>
        <taxon>Rubidibacter</taxon>
    </lineage>
</organism>
<comment type="subcellular location">
    <subcellularLocation>
        <location evidence="1">Cell membrane</location>
        <topology evidence="1">Multi-pass membrane protein</topology>
    </subcellularLocation>
</comment>
<dbReference type="PATRIC" id="fig|582515.4.peg.924"/>
<dbReference type="STRING" id="582515.KR51_00008270"/>
<sequence length="392" mass="43483">MGTVIATSTKSRRLGSRFRISVLDRYIARELVMPFLFGVGAFTSVGIAIGSVFELVSLVAESGLSLWVAARIFVLRMPQFLAYSFPMATLLSALITYSRMASDSEVVALRSAGISIYRLVAPALAFSLAVTGATFVFNEFVVPAANYEASIALERALGREKPPFRQENILYTEYDDVRDPGGHKRDVLVRLFYAEQFDGDLMHDLVVIDRSHEGINQIVDATSATWNPQKNSWDFYDGTLYAVNSDASLRNVVRFDHQTLNLPRQPFDLAERGRDYGEMNILQSREYLNTIREGGSERRVRKLRVRIQQKIAFPFICLVFGVVGAALGTNPHRTGRATGFGISIIVIFTYYLTSFVTGAMGQLGILTPLSSAWIPNVLGLGIGGWLLLRASR</sequence>
<keyword evidence="5 6" id="KW-0472">Membrane</keyword>
<evidence type="ECO:0000256" key="4">
    <source>
        <dbReference type="ARBA" id="ARBA00022989"/>
    </source>
</evidence>
<feature type="transmembrane region" description="Helical" evidence="6">
    <location>
        <begin position="372"/>
        <end position="388"/>
    </location>
</feature>
<keyword evidence="3 6" id="KW-0812">Transmembrane</keyword>
<dbReference type="InParanoid" id="U5DPH9"/>
<dbReference type="Proteomes" id="UP000016960">
    <property type="component" value="Unassembled WGS sequence"/>
</dbReference>
<dbReference type="GO" id="GO:0015920">
    <property type="term" value="P:lipopolysaccharide transport"/>
    <property type="evidence" value="ECO:0007669"/>
    <property type="project" value="TreeGrafter"/>
</dbReference>
<evidence type="ECO:0000313" key="8">
    <source>
        <dbReference type="Proteomes" id="UP000016960"/>
    </source>
</evidence>
<feature type="transmembrane region" description="Helical" evidence="6">
    <location>
        <begin position="35"/>
        <end position="60"/>
    </location>
</feature>
<keyword evidence="4 6" id="KW-1133">Transmembrane helix</keyword>
<gene>
    <name evidence="7" type="ORF">KR51_00008270</name>
</gene>
<dbReference type="eggNOG" id="COG0795">
    <property type="taxonomic scope" value="Bacteria"/>
</dbReference>
<dbReference type="GO" id="GO:0043190">
    <property type="term" value="C:ATP-binding cassette (ABC) transporter complex"/>
    <property type="evidence" value="ECO:0007669"/>
    <property type="project" value="TreeGrafter"/>
</dbReference>
<proteinExistence type="predicted"/>
<dbReference type="PANTHER" id="PTHR33529:SF6">
    <property type="entry name" value="YJGP_YJGQ FAMILY PERMEASE"/>
    <property type="match status" value="1"/>
</dbReference>
<dbReference type="EMBL" id="ASSJ01000017">
    <property type="protein sequence ID" value="ERN42509.1"/>
    <property type="molecule type" value="Genomic_DNA"/>
</dbReference>
<comment type="caution">
    <text evidence="7">The sequence shown here is derived from an EMBL/GenBank/DDBJ whole genome shotgun (WGS) entry which is preliminary data.</text>
</comment>
<dbReference type="InterPro" id="IPR005495">
    <property type="entry name" value="LptG/LptF_permease"/>
</dbReference>
<feature type="transmembrane region" description="Helical" evidence="6">
    <location>
        <begin position="340"/>
        <end position="360"/>
    </location>
</feature>
<dbReference type="RefSeq" id="WP_022604948.1">
    <property type="nucleotide sequence ID" value="NZ_ASSJ01000017.1"/>
</dbReference>
<accession>U5DPH9</accession>
<evidence type="ECO:0000256" key="1">
    <source>
        <dbReference type="ARBA" id="ARBA00004651"/>
    </source>
</evidence>
<evidence type="ECO:0000256" key="5">
    <source>
        <dbReference type="ARBA" id="ARBA00023136"/>
    </source>
</evidence>
<evidence type="ECO:0000256" key="2">
    <source>
        <dbReference type="ARBA" id="ARBA00022475"/>
    </source>
</evidence>
<dbReference type="AlphaFoldDB" id="U5DPH9"/>